<keyword evidence="1" id="KW-1133">Transmembrane helix</keyword>
<name>A0A1Y2K807_9PROT</name>
<feature type="transmembrane region" description="Helical" evidence="1">
    <location>
        <begin position="76"/>
        <end position="97"/>
    </location>
</feature>
<gene>
    <name evidence="3" type="ORF">MAIT1_03022</name>
</gene>
<evidence type="ECO:0000313" key="3">
    <source>
        <dbReference type="EMBL" id="OSM04915.1"/>
    </source>
</evidence>
<protein>
    <recommendedName>
        <fullName evidence="2">DUF1980 domain-containing protein</fullName>
    </recommendedName>
</protein>
<evidence type="ECO:0000256" key="1">
    <source>
        <dbReference type="SAM" id="Phobius"/>
    </source>
</evidence>
<reference evidence="3 4" key="1">
    <citation type="journal article" date="2016" name="BMC Genomics">
        <title>Combined genomic and structural analyses of a cultured magnetotactic bacterium reveals its niche adaptation to a dynamic environment.</title>
        <authorList>
            <person name="Araujo A.C."/>
            <person name="Morillo V."/>
            <person name="Cypriano J."/>
            <person name="Teixeira L.C."/>
            <person name="Leao P."/>
            <person name="Lyra S."/>
            <person name="Almeida L.G."/>
            <person name="Bazylinski D.A."/>
            <person name="Vasconcellos A.T."/>
            <person name="Abreu F."/>
            <person name="Lins U."/>
        </authorList>
    </citation>
    <scope>NUCLEOTIDE SEQUENCE [LARGE SCALE GENOMIC DNA]</scope>
    <source>
        <strain evidence="3 4">IT-1</strain>
    </source>
</reference>
<dbReference type="Proteomes" id="UP000194003">
    <property type="component" value="Unassembled WGS sequence"/>
</dbReference>
<keyword evidence="1" id="KW-0472">Membrane</keyword>
<keyword evidence="1" id="KW-0812">Transmembrane</keyword>
<feature type="domain" description="DUF1980" evidence="2">
    <location>
        <begin position="182"/>
        <end position="254"/>
    </location>
</feature>
<dbReference type="EMBL" id="LVJN01000018">
    <property type="protein sequence ID" value="OSM04915.1"/>
    <property type="molecule type" value="Genomic_DNA"/>
</dbReference>
<accession>A0A1Y2K807</accession>
<feature type="transmembrane region" description="Helical" evidence="1">
    <location>
        <begin position="44"/>
        <end position="64"/>
    </location>
</feature>
<dbReference type="Pfam" id="PF21537">
    <property type="entry name" value="DUF1980_C"/>
    <property type="match status" value="1"/>
</dbReference>
<keyword evidence="4" id="KW-1185">Reference proteome</keyword>
<evidence type="ECO:0000313" key="4">
    <source>
        <dbReference type="Proteomes" id="UP000194003"/>
    </source>
</evidence>
<dbReference type="STRING" id="1434232.MAIT1_03022"/>
<evidence type="ECO:0000259" key="2">
    <source>
        <dbReference type="Pfam" id="PF21537"/>
    </source>
</evidence>
<comment type="caution">
    <text evidence="3">The sequence shown here is derived from an EMBL/GenBank/DDBJ whole genome shotgun (WGS) entry which is preliminary data.</text>
</comment>
<dbReference type="InterPro" id="IPR048447">
    <property type="entry name" value="DUF1980_C"/>
</dbReference>
<sequence>MSSMARILHHWRGPLHLTGWLALFGLILLNGDDSYYLARLQTQILWAGSALLALMLLASVLRTARAPMPAQPPGAGWSVLGAVSAFAPLTLFLITGVTTLTLNSASFSAPGARAAQSARIAFNAAHPPPLPADGYYDLNLVALYGQREIPAPIPARVVGKLSHITPEQAQRHLPNHAGPIAMLYRHAIACCAADATPVGVILEGEAVAQLNAQPGNIWISVEGMARDGGQQPRLILLDVQHWREVEKPAKPYLYWLNPDSQ</sequence>
<organism evidence="3 4">
    <name type="scientific">Magnetofaba australis IT-1</name>
    <dbReference type="NCBI Taxonomy" id="1434232"/>
    <lineage>
        <taxon>Bacteria</taxon>
        <taxon>Pseudomonadati</taxon>
        <taxon>Pseudomonadota</taxon>
        <taxon>Magnetococcia</taxon>
        <taxon>Magnetococcales</taxon>
        <taxon>Magnetococcaceae</taxon>
        <taxon>Magnetofaba</taxon>
    </lineage>
</organism>
<dbReference type="AlphaFoldDB" id="A0A1Y2K807"/>
<proteinExistence type="predicted"/>